<evidence type="ECO:0000256" key="1">
    <source>
        <dbReference type="ARBA" id="ARBA00009078"/>
    </source>
</evidence>
<comment type="similarity">
    <text evidence="1">Belongs to the LTV1 family.</text>
</comment>
<dbReference type="Pfam" id="PF04180">
    <property type="entry name" value="LTV"/>
    <property type="match status" value="1"/>
</dbReference>
<dbReference type="EMBL" id="LXFE01000126">
    <property type="protein sequence ID" value="OLL26989.1"/>
    <property type="molecule type" value="Genomic_DNA"/>
</dbReference>
<dbReference type="STRING" id="1198029.A0A1U7LWI7"/>
<accession>A0A1U7LWI7</accession>
<reference evidence="3 4" key="1">
    <citation type="submission" date="2016-04" db="EMBL/GenBank/DDBJ databases">
        <title>Evolutionary innovation and constraint leading to complex multicellularity in the Ascomycota.</title>
        <authorList>
            <person name="Cisse O."/>
            <person name="Nguyen A."/>
            <person name="Hewitt D.A."/>
            <person name="Jedd G."/>
            <person name="Stajich J.E."/>
        </authorList>
    </citation>
    <scope>NUCLEOTIDE SEQUENCE [LARGE SCALE GENOMIC DNA]</scope>
    <source>
        <strain evidence="3 4">DAH-3</strain>
    </source>
</reference>
<proteinExistence type="inferred from homology"/>
<feature type="region of interest" description="Disordered" evidence="2">
    <location>
        <begin position="245"/>
        <end position="265"/>
    </location>
</feature>
<dbReference type="InterPro" id="IPR007307">
    <property type="entry name" value="Ltv1"/>
</dbReference>
<dbReference type="GO" id="GO:0005829">
    <property type="term" value="C:cytosol"/>
    <property type="evidence" value="ECO:0007669"/>
    <property type="project" value="TreeGrafter"/>
</dbReference>
<gene>
    <name evidence="3" type="ORF">NEOLI_000004</name>
</gene>
<dbReference type="GO" id="GO:0042274">
    <property type="term" value="P:ribosomal small subunit biogenesis"/>
    <property type="evidence" value="ECO:0007669"/>
    <property type="project" value="InterPro"/>
</dbReference>
<organism evidence="3 4">
    <name type="scientific">Neolecta irregularis (strain DAH-3)</name>
    <dbReference type="NCBI Taxonomy" id="1198029"/>
    <lineage>
        <taxon>Eukaryota</taxon>
        <taxon>Fungi</taxon>
        <taxon>Dikarya</taxon>
        <taxon>Ascomycota</taxon>
        <taxon>Taphrinomycotina</taxon>
        <taxon>Neolectales</taxon>
        <taxon>Neolectaceae</taxon>
        <taxon>Neolecta</taxon>
    </lineage>
</organism>
<dbReference type="OMA" id="TAQHFTL"/>
<dbReference type="AlphaFoldDB" id="A0A1U7LWI7"/>
<evidence type="ECO:0000313" key="4">
    <source>
        <dbReference type="Proteomes" id="UP000186594"/>
    </source>
</evidence>
<keyword evidence="4" id="KW-1185">Reference proteome</keyword>
<name>A0A1U7LWI7_NEOID</name>
<dbReference type="GO" id="GO:0005634">
    <property type="term" value="C:nucleus"/>
    <property type="evidence" value="ECO:0007669"/>
    <property type="project" value="TreeGrafter"/>
</dbReference>
<protein>
    <submittedName>
        <fullName evidence="3">Protein LTV1</fullName>
    </submittedName>
</protein>
<dbReference type="Proteomes" id="UP000186594">
    <property type="component" value="Unassembled WGS sequence"/>
</dbReference>
<evidence type="ECO:0000256" key="2">
    <source>
        <dbReference type="SAM" id="MobiDB-lite"/>
    </source>
</evidence>
<dbReference type="PANTHER" id="PTHR21531">
    <property type="entry name" value="LOW-TEMPERATURE VIABILITY PROTEIN LTV1-RELATED"/>
    <property type="match status" value="1"/>
</dbReference>
<comment type="caution">
    <text evidence="3">The sequence shown here is derived from an EMBL/GenBank/DDBJ whole genome shotgun (WGS) entry which is preliminary data.</text>
</comment>
<dbReference type="GO" id="GO:0030688">
    <property type="term" value="C:preribosome, small subunit precursor"/>
    <property type="evidence" value="ECO:0007669"/>
    <property type="project" value="TreeGrafter"/>
</dbReference>
<evidence type="ECO:0000313" key="3">
    <source>
        <dbReference type="EMBL" id="OLL26989.1"/>
    </source>
</evidence>
<sequence length="352" mass="40734">MVKKKYIDKKDAYTFQLVHRSRQDPEINNPEASDRVFRLVGIHDHRGKTIKNLKEELGEKVENIRNNEGEAANYGIYYDDTNYDYMQHTKPVGDREGVVLSAPKRTERRNNQNGIIRESIIPKEVLPSAIELPKNYQSQQAVQDAIAGFQPDMDPRLREVLGALEDEAYVDDTIESDDFRETFFEEIAKSGEVDEEQFYGEDLDGWESDDPTKGIDTCDLYKKISLQKVRKEMAESISRFPASTYRRKNKSGARTATSGYSMSSSSMFRNDHLTLLDDRFDKIEEEYDRESDEEDNDPNQRCANDDQFNVIMDDFLDHYELRGRKLNPKEKDSTALSELDSIRKSLGKAKIY</sequence>
<dbReference type="PANTHER" id="PTHR21531:SF0">
    <property type="entry name" value="PROTEIN LTV1 HOMOLOG"/>
    <property type="match status" value="1"/>
</dbReference>
<dbReference type="OrthoDB" id="5852896at2759"/>
<dbReference type="GO" id="GO:0000056">
    <property type="term" value="P:ribosomal small subunit export from nucleus"/>
    <property type="evidence" value="ECO:0007669"/>
    <property type="project" value="TreeGrafter"/>
</dbReference>